<evidence type="ECO:0000313" key="4">
    <source>
        <dbReference type="Proteomes" id="UP000186601"/>
    </source>
</evidence>
<proteinExistence type="predicted"/>
<feature type="transmembrane region" description="Helical" evidence="2">
    <location>
        <begin position="280"/>
        <end position="301"/>
    </location>
</feature>
<keyword evidence="2" id="KW-0812">Transmembrane</keyword>
<dbReference type="PANTHER" id="PTHR36819:SF1">
    <property type="entry name" value="REGULATOR OF PHOSPHOLIPASE D SRF1"/>
    <property type="match status" value="1"/>
</dbReference>
<evidence type="ECO:0000313" key="3">
    <source>
        <dbReference type="EMBL" id="PSR75928.1"/>
    </source>
</evidence>
<accession>A0A2R6NSM1</accession>
<sequence length="383" mass="42563">MASNSYSSAWARDEPPSPKEEVPPSPSRERLSDQRPAEHRPSDVASYQSSTADLSSAGPSRWWAFTRHRPGEDGSQPLAANAARHGRERSLSVAWLTHTITRRSGDNEGVPRDRVAEGPYPLHDAGPYAMQDQFHLDLPPPPSSPTTLAQTRTPGWETPWTPRVPGAAWNTVTANEEHENENEKLSRWQRRKKRIRVYMLTNTYVPLLFRFVNITFTTSALAIGIRIRITEAQHGITGALGASPTLVIIFAPLTLVHVMIAIYLEYFGRPLGLWRTSGKLAHTLVEVVFVCAWAAALALSFDNFFTSIIPCASHSSISWYNKLPRPSPILGINGTNGIGGTLCNEQVALICLVGVGLIMYCFNLIISLYRIFEKVKYHPTMHS</sequence>
<dbReference type="Proteomes" id="UP000186601">
    <property type="component" value="Unassembled WGS sequence"/>
</dbReference>
<dbReference type="PANTHER" id="PTHR36819">
    <property type="entry name" value="REGULATOR OF PHOSPHOLIPASE D SRF1"/>
    <property type="match status" value="1"/>
</dbReference>
<feature type="region of interest" description="Disordered" evidence="1">
    <location>
        <begin position="142"/>
        <end position="162"/>
    </location>
</feature>
<feature type="transmembrane region" description="Helical" evidence="2">
    <location>
        <begin position="245"/>
        <end position="268"/>
    </location>
</feature>
<evidence type="ECO:0000256" key="2">
    <source>
        <dbReference type="SAM" id="Phobius"/>
    </source>
</evidence>
<evidence type="ECO:0000256" key="1">
    <source>
        <dbReference type="SAM" id="MobiDB-lite"/>
    </source>
</evidence>
<feature type="transmembrane region" description="Helical" evidence="2">
    <location>
        <begin position="347"/>
        <end position="372"/>
    </location>
</feature>
<dbReference type="InterPro" id="IPR037737">
    <property type="entry name" value="Srf1"/>
</dbReference>
<comment type="caution">
    <text evidence="3">The sequence shown here is derived from an EMBL/GenBank/DDBJ whole genome shotgun (WGS) entry which is preliminary data.</text>
</comment>
<feature type="compositionally biased region" description="Polar residues" evidence="1">
    <location>
        <begin position="45"/>
        <end position="58"/>
    </location>
</feature>
<feature type="region of interest" description="Disordered" evidence="1">
    <location>
        <begin position="1"/>
        <end position="87"/>
    </location>
</feature>
<dbReference type="GO" id="GO:0071944">
    <property type="term" value="C:cell periphery"/>
    <property type="evidence" value="ECO:0007669"/>
    <property type="project" value="TreeGrafter"/>
</dbReference>
<keyword evidence="2" id="KW-1133">Transmembrane helix</keyword>
<dbReference type="EMBL" id="MLYV02000872">
    <property type="protein sequence ID" value="PSR75928.1"/>
    <property type="molecule type" value="Genomic_DNA"/>
</dbReference>
<keyword evidence="2" id="KW-0472">Membrane</keyword>
<feature type="compositionally biased region" description="Basic and acidic residues" evidence="1">
    <location>
        <begin position="11"/>
        <end position="42"/>
    </location>
</feature>
<protein>
    <submittedName>
        <fullName evidence="3">Uncharacterized protein</fullName>
    </submittedName>
</protein>
<reference evidence="3 4" key="1">
    <citation type="submission" date="2018-02" db="EMBL/GenBank/DDBJ databases">
        <title>Genome sequence of the basidiomycete white-rot fungus Phlebia centrifuga.</title>
        <authorList>
            <person name="Granchi Z."/>
            <person name="Peng M."/>
            <person name="de Vries R.P."/>
            <person name="Hilden K."/>
            <person name="Makela M.R."/>
            <person name="Grigoriev I."/>
            <person name="Riley R."/>
        </authorList>
    </citation>
    <scope>NUCLEOTIDE SEQUENCE [LARGE SCALE GENOMIC DNA]</scope>
    <source>
        <strain evidence="3 4">FBCC195</strain>
    </source>
</reference>
<keyword evidence="4" id="KW-1185">Reference proteome</keyword>
<gene>
    <name evidence="3" type="ORF">PHLCEN_2v8842</name>
</gene>
<dbReference type="GO" id="GO:0000324">
    <property type="term" value="C:fungal-type vacuole"/>
    <property type="evidence" value="ECO:0007669"/>
    <property type="project" value="TreeGrafter"/>
</dbReference>
<dbReference type="AlphaFoldDB" id="A0A2R6NSM1"/>
<dbReference type="OrthoDB" id="1436450at2759"/>
<organism evidence="3 4">
    <name type="scientific">Hermanssonia centrifuga</name>
    <dbReference type="NCBI Taxonomy" id="98765"/>
    <lineage>
        <taxon>Eukaryota</taxon>
        <taxon>Fungi</taxon>
        <taxon>Dikarya</taxon>
        <taxon>Basidiomycota</taxon>
        <taxon>Agaricomycotina</taxon>
        <taxon>Agaricomycetes</taxon>
        <taxon>Polyporales</taxon>
        <taxon>Meruliaceae</taxon>
        <taxon>Hermanssonia</taxon>
    </lineage>
</organism>
<name>A0A2R6NSM1_9APHY</name>
<feature type="transmembrane region" description="Helical" evidence="2">
    <location>
        <begin position="197"/>
        <end position="225"/>
    </location>
</feature>